<dbReference type="PANTHER" id="PTHR10544">
    <property type="entry name" value="60S RIBOSOMAL PROTEIN L28"/>
    <property type="match status" value="1"/>
</dbReference>
<dbReference type="OrthoDB" id="338850at2759"/>
<dbReference type="InterPro" id="IPR002672">
    <property type="entry name" value="Ribosomal_eL28"/>
</dbReference>
<name>A0A6A6BHF3_9PEZI</name>
<evidence type="ECO:0000256" key="2">
    <source>
        <dbReference type="ARBA" id="ARBA00022980"/>
    </source>
</evidence>
<feature type="domain" description="Ribosomal eL28/Mak16" evidence="5">
    <location>
        <begin position="9"/>
        <end position="127"/>
    </location>
</feature>
<evidence type="ECO:0000256" key="1">
    <source>
        <dbReference type="ARBA" id="ARBA00007926"/>
    </source>
</evidence>
<reference evidence="6" key="1">
    <citation type="journal article" date="2020" name="Stud. Mycol.">
        <title>101 Dothideomycetes genomes: a test case for predicting lifestyles and emergence of pathogens.</title>
        <authorList>
            <person name="Haridas S."/>
            <person name="Albert R."/>
            <person name="Binder M."/>
            <person name="Bloem J."/>
            <person name="Labutti K."/>
            <person name="Salamov A."/>
            <person name="Andreopoulos B."/>
            <person name="Baker S."/>
            <person name="Barry K."/>
            <person name="Bills G."/>
            <person name="Bluhm B."/>
            <person name="Cannon C."/>
            <person name="Castanera R."/>
            <person name="Culley D."/>
            <person name="Daum C."/>
            <person name="Ezra D."/>
            <person name="Gonzalez J."/>
            <person name="Henrissat B."/>
            <person name="Kuo A."/>
            <person name="Liang C."/>
            <person name="Lipzen A."/>
            <person name="Lutzoni F."/>
            <person name="Magnuson J."/>
            <person name="Mondo S."/>
            <person name="Nolan M."/>
            <person name="Ohm R."/>
            <person name="Pangilinan J."/>
            <person name="Park H.-J."/>
            <person name="Ramirez L."/>
            <person name="Alfaro M."/>
            <person name="Sun H."/>
            <person name="Tritt A."/>
            <person name="Yoshinaga Y."/>
            <person name="Zwiers L.-H."/>
            <person name="Turgeon B."/>
            <person name="Goodwin S."/>
            <person name="Spatafora J."/>
            <person name="Crous P."/>
            <person name="Grigoriev I."/>
        </authorList>
    </citation>
    <scope>NUCLEOTIDE SEQUENCE</scope>
    <source>
        <strain evidence="6">CBS 121167</strain>
    </source>
</reference>
<evidence type="ECO:0000313" key="6">
    <source>
        <dbReference type="EMBL" id="KAF2142873.1"/>
    </source>
</evidence>
<dbReference type="GO" id="GO:0003735">
    <property type="term" value="F:structural constituent of ribosome"/>
    <property type="evidence" value="ECO:0007669"/>
    <property type="project" value="InterPro"/>
</dbReference>
<keyword evidence="2" id="KW-0689">Ribosomal protein</keyword>
<feature type="region of interest" description="Disordered" evidence="4">
    <location>
        <begin position="122"/>
        <end position="151"/>
    </location>
</feature>
<organism evidence="6 7">
    <name type="scientific">Aplosporella prunicola CBS 121167</name>
    <dbReference type="NCBI Taxonomy" id="1176127"/>
    <lineage>
        <taxon>Eukaryota</taxon>
        <taxon>Fungi</taxon>
        <taxon>Dikarya</taxon>
        <taxon>Ascomycota</taxon>
        <taxon>Pezizomycotina</taxon>
        <taxon>Dothideomycetes</taxon>
        <taxon>Dothideomycetes incertae sedis</taxon>
        <taxon>Botryosphaeriales</taxon>
        <taxon>Aplosporellaceae</taxon>
        <taxon>Aplosporella</taxon>
    </lineage>
</organism>
<protein>
    <recommendedName>
        <fullName evidence="5">Ribosomal eL28/Mak16 domain-containing protein</fullName>
    </recommendedName>
</protein>
<accession>A0A6A6BHF3</accession>
<dbReference type="FunFam" id="3.30.390.110:FF:000002">
    <property type="entry name" value="60S ribosomal protein L28"/>
    <property type="match status" value="1"/>
</dbReference>
<evidence type="ECO:0000313" key="7">
    <source>
        <dbReference type="Proteomes" id="UP000799438"/>
    </source>
</evidence>
<dbReference type="InterPro" id="IPR029004">
    <property type="entry name" value="Ribosomal_eL28/Mak16"/>
</dbReference>
<evidence type="ECO:0000256" key="4">
    <source>
        <dbReference type="SAM" id="MobiDB-lite"/>
    </source>
</evidence>
<dbReference type="Pfam" id="PF01778">
    <property type="entry name" value="Ribosomal_L28e"/>
    <property type="match status" value="1"/>
</dbReference>
<dbReference type="RefSeq" id="XP_033398585.1">
    <property type="nucleotide sequence ID" value="XM_033540306.1"/>
</dbReference>
<dbReference type="GO" id="GO:0005840">
    <property type="term" value="C:ribosome"/>
    <property type="evidence" value="ECO:0007669"/>
    <property type="project" value="UniProtKB-KW"/>
</dbReference>
<proteinExistence type="inferred from homology"/>
<gene>
    <name evidence="6" type="ORF">K452DRAFT_286501</name>
</gene>
<keyword evidence="7" id="KW-1185">Reference proteome</keyword>
<evidence type="ECO:0000256" key="3">
    <source>
        <dbReference type="ARBA" id="ARBA00023274"/>
    </source>
</evidence>
<dbReference type="EMBL" id="ML995483">
    <property type="protein sequence ID" value="KAF2142873.1"/>
    <property type="molecule type" value="Genomic_DNA"/>
</dbReference>
<keyword evidence="3" id="KW-0687">Ribonucleoprotein</keyword>
<sequence>MASNISADLVWEVTRNNSAFLLKRKQSGGVQFSRDPLNLLNKHSRKYEGFVNDKAFSVQPAEKGGVQLLIKKNEKANKPASAIQSSTYGASTSSRKTYKSIINSTVKRHYRADLRDEAVRRASAIKASQKPVKADKPVKPRGLKGKKAESA</sequence>
<comment type="similarity">
    <text evidence="1">Belongs to the eukaryotic ribosomal protein eL28 family.</text>
</comment>
<evidence type="ECO:0000259" key="5">
    <source>
        <dbReference type="Pfam" id="PF01778"/>
    </source>
</evidence>
<dbReference type="GeneID" id="54297802"/>
<dbReference type="Proteomes" id="UP000799438">
    <property type="component" value="Unassembled WGS sequence"/>
</dbReference>
<dbReference type="Gene3D" id="3.30.390.110">
    <property type="match status" value="1"/>
</dbReference>
<dbReference type="AlphaFoldDB" id="A0A6A6BHF3"/>
<dbReference type="GO" id="GO:1990904">
    <property type="term" value="C:ribonucleoprotein complex"/>
    <property type="evidence" value="ECO:0007669"/>
    <property type="project" value="UniProtKB-KW"/>
</dbReference>
<dbReference type="GO" id="GO:0006412">
    <property type="term" value="P:translation"/>
    <property type="evidence" value="ECO:0007669"/>
    <property type="project" value="InterPro"/>
</dbReference>